<reference evidence="2" key="1">
    <citation type="submission" date="2023-03" db="EMBL/GenBank/DDBJ databases">
        <title>Massive genome expansion in bonnet fungi (Mycena s.s.) driven by repeated elements and novel gene families across ecological guilds.</title>
        <authorList>
            <consortium name="Lawrence Berkeley National Laboratory"/>
            <person name="Harder C.B."/>
            <person name="Miyauchi S."/>
            <person name="Viragh M."/>
            <person name="Kuo A."/>
            <person name="Thoen E."/>
            <person name="Andreopoulos B."/>
            <person name="Lu D."/>
            <person name="Skrede I."/>
            <person name="Drula E."/>
            <person name="Henrissat B."/>
            <person name="Morin E."/>
            <person name="Kohler A."/>
            <person name="Barry K."/>
            <person name="LaButti K."/>
            <person name="Morin E."/>
            <person name="Salamov A."/>
            <person name="Lipzen A."/>
            <person name="Mereny Z."/>
            <person name="Hegedus B."/>
            <person name="Baldrian P."/>
            <person name="Stursova M."/>
            <person name="Weitz H."/>
            <person name="Taylor A."/>
            <person name="Grigoriev I.V."/>
            <person name="Nagy L.G."/>
            <person name="Martin F."/>
            <person name="Kauserud H."/>
        </authorList>
    </citation>
    <scope>NUCLEOTIDE SEQUENCE</scope>
    <source>
        <strain evidence="2">CBHHK173m</strain>
    </source>
</reference>
<comment type="caution">
    <text evidence="2">The sequence shown here is derived from an EMBL/GenBank/DDBJ whole genome shotgun (WGS) entry which is preliminary data.</text>
</comment>
<organism evidence="2 3">
    <name type="scientific">Mycena belliarum</name>
    <dbReference type="NCBI Taxonomy" id="1033014"/>
    <lineage>
        <taxon>Eukaryota</taxon>
        <taxon>Fungi</taxon>
        <taxon>Dikarya</taxon>
        <taxon>Basidiomycota</taxon>
        <taxon>Agaricomycotina</taxon>
        <taxon>Agaricomycetes</taxon>
        <taxon>Agaricomycetidae</taxon>
        <taxon>Agaricales</taxon>
        <taxon>Marasmiineae</taxon>
        <taxon>Mycenaceae</taxon>
        <taxon>Mycena</taxon>
    </lineage>
</organism>
<evidence type="ECO:0000313" key="2">
    <source>
        <dbReference type="EMBL" id="KAJ7077644.1"/>
    </source>
</evidence>
<evidence type="ECO:0000259" key="1">
    <source>
        <dbReference type="Pfam" id="PF24016"/>
    </source>
</evidence>
<dbReference type="Proteomes" id="UP001222325">
    <property type="component" value="Unassembled WGS sequence"/>
</dbReference>
<evidence type="ECO:0000313" key="3">
    <source>
        <dbReference type="Proteomes" id="UP001222325"/>
    </source>
</evidence>
<accession>A0AAD6TS32</accession>
<gene>
    <name evidence="2" type="ORF">B0H15DRAFT_789487</name>
</gene>
<protein>
    <recommendedName>
        <fullName evidence="1">DUF7330 domain-containing protein</fullName>
    </recommendedName>
</protein>
<dbReference type="AlphaFoldDB" id="A0AAD6TS32"/>
<keyword evidence="3" id="KW-1185">Reference proteome</keyword>
<dbReference type="Pfam" id="PF24016">
    <property type="entry name" value="DUF7330"/>
    <property type="match status" value="1"/>
</dbReference>
<dbReference type="EMBL" id="JARJCN010000071">
    <property type="protein sequence ID" value="KAJ7077644.1"/>
    <property type="molecule type" value="Genomic_DNA"/>
</dbReference>
<feature type="domain" description="DUF7330" evidence="1">
    <location>
        <begin position="228"/>
        <end position="321"/>
    </location>
</feature>
<sequence>WRLPSDVSLANCAAWSSVGETAFDDEGEYPFSANASFTLPVSAETLFLLSRHDPHQRALLAMGHVRFVQSEEAGEEVQVAVTAHFAHQKYLDGAKACVLKQGGEESGVGLFGNDSVWPDHHEHGNKLRFDITVTLPAPSNKSDGPLVINKLATDLQLFTQVFGDMRGVAFRHLALKGSLGGIFAESLTAARADVHTSLGAIEGTFNASRSLVLRTSNAPIRVAVNLSNESGDEKARPSELWISTSNGAINATLALHSAHNSSAFDIAARTSRGALTIAIPTAPPAAAIFLDASTSIGAAAVALPAGYEGNFDAATSLSAVTVNLREGAEDPTGEGRERKVEWKVNSSRLVRGKVGWSAEGMERGWVGVRTSLAPVTLDI</sequence>
<name>A0AAD6TS32_9AGAR</name>
<proteinExistence type="predicted"/>
<dbReference type="InterPro" id="IPR055754">
    <property type="entry name" value="DUF7330"/>
</dbReference>
<feature type="non-terminal residue" evidence="2">
    <location>
        <position position="1"/>
    </location>
</feature>